<gene>
    <name evidence="4" type="ORF">GGQ71_003942</name>
</gene>
<proteinExistence type="predicted"/>
<evidence type="ECO:0000259" key="3">
    <source>
        <dbReference type="Pfam" id="PF13629"/>
    </source>
</evidence>
<dbReference type="EMBL" id="JACIED010000005">
    <property type="protein sequence ID" value="MBB4009654.1"/>
    <property type="molecule type" value="Genomic_DNA"/>
</dbReference>
<dbReference type="AlphaFoldDB" id="A0A7W6HQN3"/>
<dbReference type="OrthoDB" id="9815749at2"/>
<comment type="caution">
    <text evidence="4">The sequence shown here is derived from an EMBL/GenBank/DDBJ whole genome shotgun (WGS) entry which is preliminary data.</text>
</comment>
<accession>A0A7W6HQN3</accession>
<sequence length="149" mass="15727">MILPLPIRCCLGLLLAATAFGGSPACAEDPMMRVFMNQARILKLDRPVSKVIIGNEKVADATVADPKTIVLTGRSFGTTNLVLLDSQGNAIVDERILVSIDEANTVRLYKQTQRTVLSCTPSCEQHTQSGSSSGDTSSTGGTSSATVNQ</sequence>
<feature type="signal peptide" evidence="2">
    <location>
        <begin position="1"/>
        <end position="27"/>
    </location>
</feature>
<evidence type="ECO:0000313" key="5">
    <source>
        <dbReference type="Proteomes" id="UP000544107"/>
    </source>
</evidence>
<name>A0A7W6HQN3_9HYPH</name>
<feature type="chain" id="PRO_5030937371" evidence="2">
    <location>
        <begin position="28"/>
        <end position="149"/>
    </location>
</feature>
<feature type="compositionally biased region" description="Low complexity" evidence="1">
    <location>
        <begin position="127"/>
        <end position="149"/>
    </location>
</feature>
<dbReference type="Proteomes" id="UP000544107">
    <property type="component" value="Unassembled WGS sequence"/>
</dbReference>
<feature type="region of interest" description="Disordered" evidence="1">
    <location>
        <begin position="121"/>
        <end position="149"/>
    </location>
</feature>
<protein>
    <submittedName>
        <fullName evidence="4">Flp pilus assembly secretin CpaC</fullName>
    </submittedName>
</protein>
<evidence type="ECO:0000256" key="2">
    <source>
        <dbReference type="SAM" id="SignalP"/>
    </source>
</evidence>
<reference evidence="4 5" key="1">
    <citation type="submission" date="2020-08" db="EMBL/GenBank/DDBJ databases">
        <title>Genomic Encyclopedia of Type Strains, Phase IV (KMG-IV): sequencing the most valuable type-strain genomes for metagenomic binning, comparative biology and taxonomic classification.</title>
        <authorList>
            <person name="Goeker M."/>
        </authorList>
    </citation>
    <scope>NUCLEOTIDE SEQUENCE [LARGE SCALE GENOMIC DNA]</scope>
    <source>
        <strain evidence="4 5">DSM 100021</strain>
    </source>
</reference>
<evidence type="ECO:0000313" key="4">
    <source>
        <dbReference type="EMBL" id="MBB4009654.1"/>
    </source>
</evidence>
<dbReference type="InterPro" id="IPR032789">
    <property type="entry name" value="T2SS-T3SS_pil_N"/>
</dbReference>
<feature type="domain" description="Pilus formation protein N-terminal" evidence="3">
    <location>
        <begin position="31"/>
        <end position="99"/>
    </location>
</feature>
<evidence type="ECO:0000256" key="1">
    <source>
        <dbReference type="SAM" id="MobiDB-lite"/>
    </source>
</evidence>
<keyword evidence="2" id="KW-0732">Signal</keyword>
<organism evidence="4 5">
    <name type="scientific">Allorhizobium taibaishanense</name>
    <dbReference type="NCBI Taxonomy" id="887144"/>
    <lineage>
        <taxon>Bacteria</taxon>
        <taxon>Pseudomonadati</taxon>
        <taxon>Pseudomonadota</taxon>
        <taxon>Alphaproteobacteria</taxon>
        <taxon>Hyphomicrobiales</taxon>
        <taxon>Rhizobiaceae</taxon>
        <taxon>Rhizobium/Agrobacterium group</taxon>
        <taxon>Allorhizobium</taxon>
    </lineage>
</organism>
<dbReference type="Pfam" id="PF13629">
    <property type="entry name" value="T2SS-T3SS_pil_N"/>
    <property type="match status" value="1"/>
</dbReference>